<dbReference type="InterPro" id="IPR006977">
    <property type="entry name" value="Yip1_dom"/>
</dbReference>
<dbReference type="RefSeq" id="WP_252464380.1">
    <property type="nucleotide sequence ID" value="NZ_JALBWM010000006.1"/>
</dbReference>
<evidence type="ECO:0000256" key="2">
    <source>
        <dbReference type="ARBA" id="ARBA00022692"/>
    </source>
</evidence>
<dbReference type="Proteomes" id="UP001139028">
    <property type="component" value="Unassembled WGS sequence"/>
</dbReference>
<feature type="transmembrane region" description="Helical" evidence="5">
    <location>
        <begin position="107"/>
        <end position="128"/>
    </location>
</feature>
<feature type="domain" description="Yip1" evidence="6">
    <location>
        <begin position="6"/>
        <end position="181"/>
    </location>
</feature>
<dbReference type="AlphaFoldDB" id="A0A9X2EP95"/>
<feature type="transmembrane region" description="Helical" evidence="5">
    <location>
        <begin position="31"/>
        <end position="54"/>
    </location>
</feature>
<evidence type="ECO:0000256" key="3">
    <source>
        <dbReference type="ARBA" id="ARBA00022989"/>
    </source>
</evidence>
<dbReference type="Pfam" id="PF04893">
    <property type="entry name" value="Yip1"/>
    <property type="match status" value="1"/>
</dbReference>
<evidence type="ECO:0000259" key="6">
    <source>
        <dbReference type="Pfam" id="PF04893"/>
    </source>
</evidence>
<feature type="transmembrane region" description="Helical" evidence="5">
    <location>
        <begin position="74"/>
        <end position="95"/>
    </location>
</feature>
<evidence type="ECO:0000313" key="7">
    <source>
        <dbReference type="EMBL" id="MCO1333213.1"/>
    </source>
</evidence>
<organism evidence="7 8">
    <name type="scientific">Microbulbifer okhotskensis</name>
    <dbReference type="NCBI Taxonomy" id="2926617"/>
    <lineage>
        <taxon>Bacteria</taxon>
        <taxon>Pseudomonadati</taxon>
        <taxon>Pseudomonadota</taxon>
        <taxon>Gammaproteobacteria</taxon>
        <taxon>Cellvibrionales</taxon>
        <taxon>Microbulbiferaceae</taxon>
        <taxon>Microbulbifer</taxon>
    </lineage>
</organism>
<comment type="subcellular location">
    <subcellularLocation>
        <location evidence="1">Membrane</location>
        <topology evidence="1">Multi-pass membrane protein</topology>
    </subcellularLocation>
</comment>
<reference evidence="7" key="1">
    <citation type="journal article" date="2022" name="Arch. Microbiol.">
        <title>Microbulbifer okhotskensis sp. nov., isolated from a deep bottom sediment of the Okhotsk Sea.</title>
        <authorList>
            <person name="Romanenko L."/>
            <person name="Kurilenko V."/>
            <person name="Otstavnykh N."/>
            <person name="Velansky P."/>
            <person name="Isaeva M."/>
            <person name="Mikhailov V."/>
        </authorList>
    </citation>
    <scope>NUCLEOTIDE SEQUENCE</scope>
    <source>
        <strain evidence="7">OS29</strain>
    </source>
</reference>
<protein>
    <submittedName>
        <fullName evidence="7">YIP1 family protein</fullName>
    </submittedName>
</protein>
<evidence type="ECO:0000313" key="8">
    <source>
        <dbReference type="Proteomes" id="UP001139028"/>
    </source>
</evidence>
<evidence type="ECO:0000256" key="4">
    <source>
        <dbReference type="ARBA" id="ARBA00023136"/>
    </source>
</evidence>
<feature type="transmembrane region" description="Helical" evidence="5">
    <location>
        <begin position="134"/>
        <end position="152"/>
    </location>
</feature>
<name>A0A9X2EP95_9GAMM</name>
<keyword evidence="2 5" id="KW-0812">Transmembrane</keyword>
<proteinExistence type="predicted"/>
<sequence length="200" mass="21826">MLTHIFGLMLQPRRQWQLIGGLSEKNLHRQLPYVIVLALLPAVAWFFGTTQVGWSIGSGDPVRITGQSALELVAVFYFTMVLAVATIGYCIHWMAKTYGAKTHPMKGIVIAGFTATPIFIAGVAGVYPVLWLDILLATVAVAYAVYLLYLGIPIVMGVSEERGFLFASAIITVSMVMAVLIMVATVLFWSYVSAPVFYSS</sequence>
<dbReference type="GO" id="GO:0016020">
    <property type="term" value="C:membrane"/>
    <property type="evidence" value="ECO:0007669"/>
    <property type="project" value="UniProtKB-SubCell"/>
</dbReference>
<dbReference type="EMBL" id="JALBWM010000006">
    <property type="protein sequence ID" value="MCO1333213.1"/>
    <property type="molecule type" value="Genomic_DNA"/>
</dbReference>
<comment type="caution">
    <text evidence="7">The sequence shown here is derived from an EMBL/GenBank/DDBJ whole genome shotgun (WGS) entry which is preliminary data.</text>
</comment>
<keyword evidence="8" id="KW-1185">Reference proteome</keyword>
<evidence type="ECO:0000256" key="5">
    <source>
        <dbReference type="SAM" id="Phobius"/>
    </source>
</evidence>
<keyword evidence="4 5" id="KW-0472">Membrane</keyword>
<gene>
    <name evidence="7" type="ORF">MO867_02560</name>
</gene>
<accession>A0A9X2EP95</accession>
<feature type="transmembrane region" description="Helical" evidence="5">
    <location>
        <begin position="164"/>
        <end position="192"/>
    </location>
</feature>
<evidence type="ECO:0000256" key="1">
    <source>
        <dbReference type="ARBA" id="ARBA00004141"/>
    </source>
</evidence>
<keyword evidence="3 5" id="KW-1133">Transmembrane helix</keyword>